<reference evidence="2 3" key="1">
    <citation type="submission" date="2017-09" db="EMBL/GenBank/DDBJ databases">
        <title>Biodiversity and function of Thalassospira species in the particle-attached aromatic-hydrocarbon-degrading consortia from the surface seawater of the China South Sea.</title>
        <authorList>
            <person name="Dong C."/>
            <person name="Lai Q."/>
            <person name="Shao Z."/>
        </authorList>
    </citation>
    <scope>NUCLEOTIDE SEQUENCE [LARGE SCALE GENOMIC DNA]</scope>
    <source>
        <strain evidence="2 3">139Z-12</strain>
    </source>
</reference>
<dbReference type="PROSITE" id="PS50263">
    <property type="entry name" value="CN_HYDROLASE"/>
    <property type="match status" value="1"/>
</dbReference>
<dbReference type="Pfam" id="PF00795">
    <property type="entry name" value="CN_hydrolase"/>
    <property type="match status" value="1"/>
</dbReference>
<dbReference type="InterPro" id="IPR036526">
    <property type="entry name" value="C-N_Hydrolase_sf"/>
</dbReference>
<dbReference type="EMBL" id="NXGX01000001">
    <property type="protein sequence ID" value="PKR59998.1"/>
    <property type="molecule type" value="Genomic_DNA"/>
</dbReference>
<comment type="caution">
    <text evidence="2">The sequence shown here is derived from an EMBL/GenBank/DDBJ whole genome shotgun (WGS) entry which is preliminary data.</text>
</comment>
<feature type="domain" description="CN hydrolase" evidence="1">
    <location>
        <begin position="11"/>
        <end position="281"/>
    </location>
</feature>
<name>A0A2N3LB49_9PROT</name>
<accession>A0A2N3LB49</accession>
<dbReference type="RefSeq" id="WP_101299138.1">
    <property type="nucleotide sequence ID" value="NZ_NXGX01000001.1"/>
</dbReference>
<dbReference type="Gene3D" id="3.60.110.10">
    <property type="entry name" value="Carbon-nitrogen hydrolase"/>
    <property type="match status" value="1"/>
</dbReference>
<keyword evidence="3" id="KW-1185">Reference proteome</keyword>
<evidence type="ECO:0000259" key="1">
    <source>
        <dbReference type="PROSITE" id="PS50263"/>
    </source>
</evidence>
<dbReference type="SUPFAM" id="SSF56317">
    <property type="entry name" value="Carbon-nitrogen hydrolase"/>
    <property type="match status" value="1"/>
</dbReference>
<dbReference type="InterPro" id="IPR003010">
    <property type="entry name" value="C-N_Hydrolase"/>
</dbReference>
<dbReference type="PANTHER" id="PTHR23088">
    <property type="entry name" value="NITRILASE-RELATED"/>
    <property type="match status" value="1"/>
</dbReference>
<evidence type="ECO:0000313" key="2">
    <source>
        <dbReference type="EMBL" id="PKR59998.1"/>
    </source>
</evidence>
<evidence type="ECO:0000313" key="3">
    <source>
        <dbReference type="Proteomes" id="UP000233332"/>
    </source>
</evidence>
<dbReference type="PANTHER" id="PTHR23088:SF50">
    <property type="entry name" value="HYDROLASE YHCX"/>
    <property type="match status" value="1"/>
</dbReference>
<organism evidence="2 3">
    <name type="scientific">Thalassospira lohafexi</name>
    <dbReference type="NCBI Taxonomy" id="744227"/>
    <lineage>
        <taxon>Bacteria</taxon>
        <taxon>Pseudomonadati</taxon>
        <taxon>Pseudomonadota</taxon>
        <taxon>Alphaproteobacteria</taxon>
        <taxon>Rhodospirillales</taxon>
        <taxon>Thalassospiraceae</taxon>
        <taxon>Thalassospira</taxon>
    </lineage>
</organism>
<gene>
    <name evidence="2" type="ORF">COO92_01090</name>
</gene>
<sequence>MTSPASFPDYVTIALWATNLGKPISSMADWADHVDGQMAKAAKQGAKVFVMPEYDSEQWMAFKPEGLQTNQEISWMADQAPAAREHAVRLSKKHDMLFVAGSMPWHLDPADPAKGQTNSAMIFTPEGDAIIQDKLSLTPGEQEPDDWNLIPGKEFGVFKWRGLNVAVLICLDIEMPALSCLLAPLDIDLLLVPSMTMTPSGYHRVFGCAKARAVELMTVIGACGTTGTAINTTQNPTNYSGCSVFTPCEPQLGHTGIFAQTEPTFDDGGDGEMLIAKDIPVGLVRALRGGDAEVWPGGWTANHVQINSKTS</sequence>
<dbReference type="Proteomes" id="UP000233332">
    <property type="component" value="Unassembled WGS sequence"/>
</dbReference>
<dbReference type="AlphaFoldDB" id="A0A2N3LB49"/>
<protein>
    <submittedName>
        <fullName evidence="2">Nitrilase</fullName>
    </submittedName>
</protein>
<proteinExistence type="predicted"/>